<gene>
    <name evidence="3" type="ORF">GCM10023168_08850</name>
</gene>
<reference evidence="4" key="1">
    <citation type="journal article" date="2019" name="Int. J. Syst. Evol. Microbiol.">
        <title>The Global Catalogue of Microorganisms (GCM) 10K type strain sequencing project: providing services to taxonomists for standard genome sequencing and annotation.</title>
        <authorList>
            <consortium name="The Broad Institute Genomics Platform"/>
            <consortium name="The Broad Institute Genome Sequencing Center for Infectious Disease"/>
            <person name="Wu L."/>
            <person name="Ma J."/>
        </authorList>
    </citation>
    <scope>NUCLEOTIDE SEQUENCE [LARGE SCALE GENOMIC DNA]</scope>
    <source>
        <strain evidence="4">JCM 17809</strain>
    </source>
</reference>
<dbReference type="Proteomes" id="UP001500945">
    <property type="component" value="Unassembled WGS sequence"/>
</dbReference>
<protein>
    <submittedName>
        <fullName evidence="3">Methionine synthase</fullName>
    </submittedName>
</protein>
<dbReference type="InterPro" id="IPR038071">
    <property type="entry name" value="UROD/MetE-like_sf"/>
</dbReference>
<evidence type="ECO:0000313" key="4">
    <source>
        <dbReference type="Proteomes" id="UP001500945"/>
    </source>
</evidence>
<dbReference type="InterPro" id="IPR002629">
    <property type="entry name" value="Met_Synth_C/arc"/>
</dbReference>
<feature type="compositionally biased region" description="Gly residues" evidence="1">
    <location>
        <begin position="274"/>
        <end position="306"/>
    </location>
</feature>
<name>A0ABP8K4Q2_9MICO</name>
<comment type="caution">
    <text evidence="3">The sequence shown here is derived from an EMBL/GenBank/DDBJ whole genome shotgun (WGS) entry which is preliminary data.</text>
</comment>
<proteinExistence type="predicted"/>
<dbReference type="EMBL" id="BAABGM010000004">
    <property type="protein sequence ID" value="GAA4400281.1"/>
    <property type="molecule type" value="Genomic_DNA"/>
</dbReference>
<accession>A0ABP8K4Q2</accession>
<dbReference type="Gene3D" id="3.20.20.210">
    <property type="match status" value="1"/>
</dbReference>
<dbReference type="SUPFAM" id="SSF51726">
    <property type="entry name" value="UROD/MetE-like"/>
    <property type="match status" value="1"/>
</dbReference>
<evidence type="ECO:0000259" key="2">
    <source>
        <dbReference type="Pfam" id="PF01717"/>
    </source>
</evidence>
<keyword evidence="4" id="KW-1185">Reference proteome</keyword>
<sequence>MSGATVRATGIGSWPGTSVREAVRTVRDLLVDGEGVGLPHLPETPARGPGADIIGRAAGLLVDLPVDLQPSGWRLVDRPGRDAARTRALHREDLDELVEAYDGYTGSLKVQVAGPWTLAASLRLTRGERLVSDPGATADLVASLADGVAGYVRDVRRLVPGADVVLQVDEPSLIAVLEGSLPTSSGYGRVRSVDPQAVVRGLASVLAAHDGATVVHCCHPSAPLPLLRATGAGALSVDVTAATPARWESLAATLEAGTGLVAGCLATEGSGTDLPGGPGGPSGQGGQGGPSGPGGPGGQGGPGGPGADVRARALVLEGFERAGLGAGDLVDLVVSPTCGLAALTPEGARDVVRAALDTARRLAEEVPS</sequence>
<organism evidence="3 4">
    <name type="scientific">Fodinibacter luteus</name>
    <dbReference type="NCBI Taxonomy" id="552064"/>
    <lineage>
        <taxon>Bacteria</taxon>
        <taxon>Bacillati</taxon>
        <taxon>Actinomycetota</taxon>
        <taxon>Actinomycetes</taxon>
        <taxon>Micrococcales</taxon>
        <taxon>Intrasporangiaceae</taxon>
        <taxon>Fodinibacter (ex Wang et al. 2009)</taxon>
    </lineage>
</organism>
<evidence type="ECO:0000256" key="1">
    <source>
        <dbReference type="SAM" id="MobiDB-lite"/>
    </source>
</evidence>
<feature type="region of interest" description="Disordered" evidence="1">
    <location>
        <begin position="267"/>
        <end position="308"/>
    </location>
</feature>
<evidence type="ECO:0000313" key="3">
    <source>
        <dbReference type="EMBL" id="GAA4400281.1"/>
    </source>
</evidence>
<feature type="domain" description="Cobalamin-independent methionine synthase MetE C-terminal/archaeal" evidence="2">
    <location>
        <begin position="9"/>
        <end position="264"/>
    </location>
</feature>
<dbReference type="RefSeq" id="WP_345202737.1">
    <property type="nucleotide sequence ID" value="NZ_BAABGM010000004.1"/>
</dbReference>
<dbReference type="Pfam" id="PF01717">
    <property type="entry name" value="Meth_synt_2"/>
    <property type="match status" value="1"/>
</dbReference>